<sequence>MVPSDIRESLLHAGAHRASGVAIRTRQTFLLRAHKEMPSWDLRIPAICGAADVTDDYYDFEDPDERVYDEVVAAKQRAIIAGRVVIITGQGSMLPKEDSVLAKEETKDETTPKGKKEAKEEIYYQGSW</sequence>
<dbReference type="Proteomes" id="UP001287356">
    <property type="component" value="Unassembled WGS sequence"/>
</dbReference>
<name>A0AAE0JSW6_9PEZI</name>
<dbReference type="EMBL" id="JAULSN010000017">
    <property type="protein sequence ID" value="KAK3358367.1"/>
    <property type="molecule type" value="Genomic_DNA"/>
</dbReference>
<feature type="compositionally biased region" description="Basic and acidic residues" evidence="1">
    <location>
        <begin position="98"/>
        <end position="122"/>
    </location>
</feature>
<reference evidence="2" key="2">
    <citation type="submission" date="2023-06" db="EMBL/GenBank/DDBJ databases">
        <authorList>
            <consortium name="Lawrence Berkeley National Laboratory"/>
            <person name="Haridas S."/>
            <person name="Hensen N."/>
            <person name="Bonometti L."/>
            <person name="Westerberg I."/>
            <person name="Brannstrom I.O."/>
            <person name="Guillou S."/>
            <person name="Cros-Aarteil S."/>
            <person name="Calhoun S."/>
            <person name="Kuo A."/>
            <person name="Mondo S."/>
            <person name="Pangilinan J."/>
            <person name="Riley R."/>
            <person name="Labutti K."/>
            <person name="Andreopoulos B."/>
            <person name="Lipzen A."/>
            <person name="Chen C."/>
            <person name="Yanf M."/>
            <person name="Daum C."/>
            <person name="Ng V."/>
            <person name="Clum A."/>
            <person name="Steindorff A."/>
            <person name="Ohm R."/>
            <person name="Martin F."/>
            <person name="Silar P."/>
            <person name="Natvig D."/>
            <person name="Lalanne C."/>
            <person name="Gautier V."/>
            <person name="Ament-Velasquez S.L."/>
            <person name="Kruys A."/>
            <person name="Hutchinson M.I."/>
            <person name="Powell A.J."/>
            <person name="Barry K."/>
            <person name="Miller A.N."/>
            <person name="Grigoriev I.V."/>
            <person name="Debuchy R."/>
            <person name="Gladieux P."/>
            <person name="Thoren M.H."/>
            <person name="Johannesson H."/>
        </authorList>
    </citation>
    <scope>NUCLEOTIDE SEQUENCE</scope>
    <source>
        <strain evidence="2">CBS 958.72</strain>
    </source>
</reference>
<feature type="region of interest" description="Disordered" evidence="1">
    <location>
        <begin position="98"/>
        <end position="128"/>
    </location>
</feature>
<keyword evidence="3" id="KW-1185">Reference proteome</keyword>
<organism evidence="2 3">
    <name type="scientific">Lasiosphaeria ovina</name>
    <dbReference type="NCBI Taxonomy" id="92902"/>
    <lineage>
        <taxon>Eukaryota</taxon>
        <taxon>Fungi</taxon>
        <taxon>Dikarya</taxon>
        <taxon>Ascomycota</taxon>
        <taxon>Pezizomycotina</taxon>
        <taxon>Sordariomycetes</taxon>
        <taxon>Sordariomycetidae</taxon>
        <taxon>Sordariales</taxon>
        <taxon>Lasiosphaeriaceae</taxon>
        <taxon>Lasiosphaeria</taxon>
    </lineage>
</organism>
<accession>A0AAE0JSW6</accession>
<comment type="caution">
    <text evidence="2">The sequence shown here is derived from an EMBL/GenBank/DDBJ whole genome shotgun (WGS) entry which is preliminary data.</text>
</comment>
<reference evidence="2" key="1">
    <citation type="journal article" date="2023" name="Mol. Phylogenet. Evol.">
        <title>Genome-scale phylogeny and comparative genomics of the fungal order Sordariales.</title>
        <authorList>
            <person name="Hensen N."/>
            <person name="Bonometti L."/>
            <person name="Westerberg I."/>
            <person name="Brannstrom I.O."/>
            <person name="Guillou S."/>
            <person name="Cros-Aarteil S."/>
            <person name="Calhoun S."/>
            <person name="Haridas S."/>
            <person name="Kuo A."/>
            <person name="Mondo S."/>
            <person name="Pangilinan J."/>
            <person name="Riley R."/>
            <person name="LaButti K."/>
            <person name="Andreopoulos B."/>
            <person name="Lipzen A."/>
            <person name="Chen C."/>
            <person name="Yan M."/>
            <person name="Daum C."/>
            <person name="Ng V."/>
            <person name="Clum A."/>
            <person name="Steindorff A."/>
            <person name="Ohm R.A."/>
            <person name="Martin F."/>
            <person name="Silar P."/>
            <person name="Natvig D.O."/>
            <person name="Lalanne C."/>
            <person name="Gautier V."/>
            <person name="Ament-Velasquez S.L."/>
            <person name="Kruys A."/>
            <person name="Hutchinson M.I."/>
            <person name="Powell A.J."/>
            <person name="Barry K."/>
            <person name="Miller A.N."/>
            <person name="Grigoriev I.V."/>
            <person name="Debuchy R."/>
            <person name="Gladieux P."/>
            <person name="Hiltunen Thoren M."/>
            <person name="Johannesson H."/>
        </authorList>
    </citation>
    <scope>NUCLEOTIDE SEQUENCE</scope>
    <source>
        <strain evidence="2">CBS 958.72</strain>
    </source>
</reference>
<gene>
    <name evidence="2" type="ORF">B0T24DRAFT_600251</name>
</gene>
<dbReference type="AlphaFoldDB" id="A0AAE0JSW6"/>
<evidence type="ECO:0000256" key="1">
    <source>
        <dbReference type="SAM" id="MobiDB-lite"/>
    </source>
</evidence>
<protein>
    <submittedName>
        <fullName evidence="2">Uncharacterized protein</fullName>
    </submittedName>
</protein>
<evidence type="ECO:0000313" key="3">
    <source>
        <dbReference type="Proteomes" id="UP001287356"/>
    </source>
</evidence>
<proteinExistence type="predicted"/>
<evidence type="ECO:0000313" key="2">
    <source>
        <dbReference type="EMBL" id="KAK3358367.1"/>
    </source>
</evidence>